<reference evidence="2" key="1">
    <citation type="submission" date="2021-01" db="EMBL/GenBank/DDBJ databases">
        <authorList>
            <person name="Corre E."/>
            <person name="Pelletier E."/>
            <person name="Niang G."/>
            <person name="Scheremetjew M."/>
            <person name="Finn R."/>
            <person name="Kale V."/>
            <person name="Holt S."/>
            <person name="Cochrane G."/>
            <person name="Meng A."/>
            <person name="Brown T."/>
            <person name="Cohen L."/>
        </authorList>
    </citation>
    <scope>NUCLEOTIDE SEQUENCE</scope>
    <source>
        <strain evidence="2">CCCM811</strain>
    </source>
</reference>
<sequence>MYVCMYVCVCTHTRTHIHGDTRMVMVVVMMMMMMMGLVCSELMQVGMGSARFAGGARRRRDLEYRPFLCQRTVPPLDGLDAQGSPKPVVRASHAMCVACI</sequence>
<feature type="transmembrane region" description="Helical" evidence="1">
    <location>
        <begin position="23"/>
        <end position="43"/>
    </location>
</feature>
<keyword evidence="1" id="KW-0472">Membrane</keyword>
<accession>A0A7S3YRJ5</accession>
<evidence type="ECO:0000313" key="2">
    <source>
        <dbReference type="EMBL" id="CAE0659699.1"/>
    </source>
</evidence>
<dbReference type="AlphaFoldDB" id="A0A7S3YRJ5"/>
<proteinExistence type="predicted"/>
<protein>
    <submittedName>
        <fullName evidence="2">Uncharacterized protein</fullName>
    </submittedName>
</protein>
<keyword evidence="1" id="KW-1133">Transmembrane helix</keyword>
<dbReference type="EMBL" id="HBIV01015462">
    <property type="protein sequence ID" value="CAE0659699.1"/>
    <property type="molecule type" value="Transcribed_RNA"/>
</dbReference>
<evidence type="ECO:0000256" key="1">
    <source>
        <dbReference type="SAM" id="Phobius"/>
    </source>
</evidence>
<name>A0A7S3YRJ5_9EUKA</name>
<gene>
    <name evidence="2" type="ORF">LGLO00237_LOCUS11275</name>
</gene>
<keyword evidence="1" id="KW-0812">Transmembrane</keyword>
<organism evidence="2">
    <name type="scientific">Lotharella globosa</name>
    <dbReference type="NCBI Taxonomy" id="91324"/>
    <lineage>
        <taxon>Eukaryota</taxon>
        <taxon>Sar</taxon>
        <taxon>Rhizaria</taxon>
        <taxon>Cercozoa</taxon>
        <taxon>Chlorarachniophyceae</taxon>
        <taxon>Lotharella</taxon>
    </lineage>
</organism>